<gene>
    <name evidence="8" type="ORF">ACPOL_0714</name>
</gene>
<sequence>MALRVAIVGAGGAVGSTLLMHMLKSSVLNPGDEIILLGRGTPESNGRLYATRMDLLDAFDEAAVRLTICASIEHLCTDIVVIAAGQTISKNRRTRRDLAHANLPLFERLAERFRKSAGCPLFLVVSNPVELAVAIFAAHLGPEKVIGIGAQQDSLRFARAIASQLGVHRSLVRASVLGEHGEAMVPMWSSVHLTVDDPESTSRLDALKARYERTNIKEEAAMTRKRLEELISTHQLAEAYELMEEIAPSTRIMVEPFITQSQIHSTPNATANATLEILSAAVVADGRRVHGQVQLSGQFHDIHGVCGIPLEVRLNGWLVSSQSQPTSAEIAELRASAGAIDAATKEWQR</sequence>
<keyword evidence="9" id="KW-1185">Reference proteome</keyword>
<dbReference type="InterPro" id="IPR015955">
    <property type="entry name" value="Lactate_DH/Glyco_Ohase_4_C"/>
</dbReference>
<dbReference type="PANTHER" id="PTHR43128:SF16">
    <property type="entry name" value="L-LACTATE DEHYDROGENASE"/>
    <property type="match status" value="1"/>
</dbReference>
<dbReference type="Pfam" id="PF02866">
    <property type="entry name" value="Ldh_1_C"/>
    <property type="match status" value="1"/>
</dbReference>
<feature type="domain" description="Lactate/malate dehydrogenase C-terminal" evidence="7">
    <location>
        <begin position="153"/>
        <end position="200"/>
    </location>
</feature>
<dbReference type="Gene3D" id="3.90.110.10">
    <property type="entry name" value="Lactate dehydrogenase/glycoside hydrolase, family 4, C-terminal"/>
    <property type="match status" value="1"/>
</dbReference>
<evidence type="ECO:0000313" key="9">
    <source>
        <dbReference type="Proteomes" id="UP000253606"/>
    </source>
</evidence>
<dbReference type="OrthoDB" id="9802969at2"/>
<dbReference type="InterPro" id="IPR022383">
    <property type="entry name" value="Lactate/malate_DH_C"/>
</dbReference>
<dbReference type="EMBL" id="CP030840">
    <property type="protein sequence ID" value="AXC10077.1"/>
    <property type="molecule type" value="Genomic_DNA"/>
</dbReference>
<dbReference type="KEGG" id="abas:ACPOL_0714"/>
<dbReference type="PIRSF" id="PIRSF000102">
    <property type="entry name" value="Lac_mal_DH"/>
    <property type="match status" value="1"/>
</dbReference>
<comment type="similarity">
    <text evidence="5">Belongs to the LDH/MDH superfamily.</text>
</comment>
<keyword evidence="1 5" id="KW-0560">Oxidoreductase</keyword>
<dbReference type="AlphaFoldDB" id="A0A2Z5FUA0"/>
<keyword evidence="2 4" id="KW-0520">NAD</keyword>
<evidence type="ECO:0000256" key="5">
    <source>
        <dbReference type="RuleBase" id="RU003369"/>
    </source>
</evidence>
<evidence type="ECO:0000256" key="3">
    <source>
        <dbReference type="PIRSR" id="PIRSR000102-1"/>
    </source>
</evidence>
<name>A0A2Z5FUA0_9BACT</name>
<organism evidence="8 9">
    <name type="scientific">Acidisarcina polymorpha</name>
    <dbReference type="NCBI Taxonomy" id="2211140"/>
    <lineage>
        <taxon>Bacteria</taxon>
        <taxon>Pseudomonadati</taxon>
        <taxon>Acidobacteriota</taxon>
        <taxon>Terriglobia</taxon>
        <taxon>Terriglobales</taxon>
        <taxon>Acidobacteriaceae</taxon>
        <taxon>Acidisarcina</taxon>
    </lineage>
</organism>
<dbReference type="SUPFAM" id="SSF56327">
    <property type="entry name" value="LDH C-terminal domain-like"/>
    <property type="match status" value="1"/>
</dbReference>
<dbReference type="PRINTS" id="PR00086">
    <property type="entry name" value="LLDHDRGNASE"/>
</dbReference>
<dbReference type="PANTHER" id="PTHR43128">
    <property type="entry name" value="L-2-HYDROXYCARBOXYLATE DEHYDROGENASE (NAD(P)(+))"/>
    <property type="match status" value="1"/>
</dbReference>
<dbReference type="InterPro" id="IPR036291">
    <property type="entry name" value="NAD(P)-bd_dom_sf"/>
</dbReference>
<reference evidence="8 9" key="1">
    <citation type="journal article" date="2018" name="Front. Microbiol.">
        <title>Hydrolytic Capabilities as a Key to Environmental Success: Chitinolytic and Cellulolytic Acidobacteria From Acidic Sub-arctic Soils and Boreal Peatlands.</title>
        <authorList>
            <person name="Belova S.E."/>
            <person name="Ravin N.V."/>
            <person name="Pankratov T.A."/>
            <person name="Rakitin A.L."/>
            <person name="Ivanova A.A."/>
            <person name="Beletsky A.V."/>
            <person name="Mardanov A.V."/>
            <person name="Sinninghe Damste J.S."/>
            <person name="Dedysh S.N."/>
        </authorList>
    </citation>
    <scope>NUCLEOTIDE SEQUENCE [LARGE SCALE GENOMIC DNA]</scope>
    <source>
        <strain evidence="8 9">SBC82</strain>
    </source>
</reference>
<feature type="domain" description="Lactate/malate dehydrogenase N-terminal" evidence="6">
    <location>
        <begin position="4"/>
        <end position="146"/>
    </location>
</feature>
<dbReference type="InterPro" id="IPR001557">
    <property type="entry name" value="L-lactate/malate_DH"/>
</dbReference>
<evidence type="ECO:0000256" key="2">
    <source>
        <dbReference type="ARBA" id="ARBA00023027"/>
    </source>
</evidence>
<dbReference type="GO" id="GO:0004459">
    <property type="term" value="F:L-lactate dehydrogenase (NAD+) activity"/>
    <property type="evidence" value="ECO:0007669"/>
    <property type="project" value="TreeGrafter"/>
</dbReference>
<dbReference type="RefSeq" id="WP_114205781.1">
    <property type="nucleotide sequence ID" value="NZ_CP030840.1"/>
</dbReference>
<evidence type="ECO:0000259" key="7">
    <source>
        <dbReference type="Pfam" id="PF02866"/>
    </source>
</evidence>
<feature type="binding site" evidence="4">
    <location>
        <begin position="125"/>
        <end position="127"/>
    </location>
    <ligand>
        <name>NAD(+)</name>
        <dbReference type="ChEBI" id="CHEBI:57540"/>
    </ligand>
</feature>
<dbReference type="SUPFAM" id="SSF51735">
    <property type="entry name" value="NAD(P)-binding Rossmann-fold domains"/>
    <property type="match status" value="1"/>
</dbReference>
<evidence type="ECO:0000313" key="8">
    <source>
        <dbReference type="EMBL" id="AXC10077.1"/>
    </source>
</evidence>
<dbReference type="InterPro" id="IPR001236">
    <property type="entry name" value="Lactate/malate_DH_N"/>
</dbReference>
<accession>A0A2Z5FUA0</accession>
<feature type="binding site" evidence="4">
    <location>
        <begin position="9"/>
        <end position="15"/>
    </location>
    <ligand>
        <name>NAD(+)</name>
        <dbReference type="ChEBI" id="CHEBI:57540"/>
    </ligand>
</feature>
<dbReference type="Proteomes" id="UP000253606">
    <property type="component" value="Chromosome"/>
</dbReference>
<dbReference type="GO" id="GO:0006089">
    <property type="term" value="P:lactate metabolic process"/>
    <property type="evidence" value="ECO:0007669"/>
    <property type="project" value="TreeGrafter"/>
</dbReference>
<evidence type="ECO:0000259" key="6">
    <source>
        <dbReference type="Pfam" id="PF00056"/>
    </source>
</evidence>
<evidence type="ECO:0000256" key="4">
    <source>
        <dbReference type="PIRSR" id="PIRSR000102-3"/>
    </source>
</evidence>
<evidence type="ECO:0000256" key="1">
    <source>
        <dbReference type="ARBA" id="ARBA00023002"/>
    </source>
</evidence>
<feature type="binding site" evidence="4">
    <location>
        <position position="102"/>
    </location>
    <ligand>
        <name>NAD(+)</name>
        <dbReference type="ChEBI" id="CHEBI:57540"/>
    </ligand>
</feature>
<dbReference type="Pfam" id="PF00056">
    <property type="entry name" value="Ldh_1_N"/>
    <property type="match status" value="1"/>
</dbReference>
<dbReference type="Gene3D" id="3.40.50.720">
    <property type="entry name" value="NAD(P)-binding Rossmann-like Domain"/>
    <property type="match status" value="1"/>
</dbReference>
<proteinExistence type="inferred from homology"/>
<protein>
    <submittedName>
        <fullName evidence="8">Malate dehydrogenase</fullName>
    </submittedName>
</protein>
<feature type="active site" description="Proton acceptor" evidence="3">
    <location>
        <position position="180"/>
    </location>
</feature>